<dbReference type="InterPro" id="IPR003772">
    <property type="entry name" value="YceD"/>
</dbReference>
<accession>A0ABS1DW34</accession>
<sequence length="185" mass="20442">MARDKNQDPRRLDVRSFATAGTTLAGSWPQHEFERLGASLMPGARDEAAPVQWTVQGELRPVTGGAPQVWLQLAATTAVTLQCQRCLQPLAEPLALDRWFRFAESEDEAARLDEELEDDVLVVTRTFDLHELVEDELILALPLVPRHENCPEPLPMAAGEEQGLEETAPNPFAALAALKRPRGTD</sequence>
<dbReference type="Pfam" id="PF02620">
    <property type="entry name" value="YceD"/>
    <property type="match status" value="1"/>
</dbReference>
<comment type="function">
    <text evidence="1">Plays a role in synthesis, processing and/or stability of 23S rRNA.</text>
</comment>
<evidence type="ECO:0000256" key="2">
    <source>
        <dbReference type="ARBA" id="ARBA00010740"/>
    </source>
</evidence>
<gene>
    <name evidence="6" type="ORF">CKO43_13700</name>
</gene>
<evidence type="ECO:0000256" key="1">
    <source>
        <dbReference type="ARBA" id="ARBA00002868"/>
    </source>
</evidence>
<dbReference type="InterPro" id="IPR039255">
    <property type="entry name" value="YceD_bac"/>
</dbReference>
<dbReference type="PANTHER" id="PTHR38099">
    <property type="entry name" value="LARGE RIBOSOMAL RNA SUBUNIT ACCUMULATION PROTEIN YCED"/>
    <property type="match status" value="1"/>
</dbReference>
<evidence type="ECO:0000256" key="5">
    <source>
        <dbReference type="ARBA" id="ARBA00031841"/>
    </source>
</evidence>
<name>A0ABS1DW34_RUBGE</name>
<evidence type="ECO:0000313" key="7">
    <source>
        <dbReference type="Proteomes" id="UP001041814"/>
    </source>
</evidence>
<dbReference type="PANTHER" id="PTHR38099:SF1">
    <property type="entry name" value="LARGE RIBOSOMAL RNA SUBUNIT ACCUMULATION PROTEIN YCED"/>
    <property type="match status" value="1"/>
</dbReference>
<dbReference type="Proteomes" id="UP001041814">
    <property type="component" value="Unassembled WGS sequence"/>
</dbReference>
<reference evidence="6" key="2">
    <citation type="journal article" date="2020" name="Microorganisms">
        <title>Osmotic Adaptation and Compatible Solute Biosynthesis of Phototrophic Bacteria as Revealed from Genome Analyses.</title>
        <authorList>
            <person name="Imhoff J.F."/>
            <person name="Rahn T."/>
            <person name="Kunzel S."/>
            <person name="Keller A."/>
            <person name="Neulinger S.C."/>
        </authorList>
    </citation>
    <scope>NUCLEOTIDE SEQUENCE</scope>
    <source>
        <strain evidence="6">IM 151</strain>
    </source>
</reference>
<proteinExistence type="inferred from homology"/>
<dbReference type="RefSeq" id="WP_200379008.1">
    <property type="nucleotide sequence ID" value="NZ_NRRU01000048.1"/>
</dbReference>
<comment type="similarity">
    <text evidence="2">Belongs to the DUF177 domain family.</text>
</comment>
<keyword evidence="7" id="KW-1185">Reference proteome</keyword>
<evidence type="ECO:0000313" key="6">
    <source>
        <dbReference type="EMBL" id="MBK1713830.1"/>
    </source>
</evidence>
<evidence type="ECO:0000256" key="4">
    <source>
        <dbReference type="ARBA" id="ARBA00022517"/>
    </source>
</evidence>
<organism evidence="6 7">
    <name type="scientific">Rubrivivax gelatinosus</name>
    <name type="common">Rhodocyclus gelatinosus</name>
    <name type="synonym">Rhodopseudomonas gelatinosa</name>
    <dbReference type="NCBI Taxonomy" id="28068"/>
    <lineage>
        <taxon>Bacteria</taxon>
        <taxon>Pseudomonadati</taxon>
        <taxon>Pseudomonadota</taxon>
        <taxon>Betaproteobacteria</taxon>
        <taxon>Burkholderiales</taxon>
        <taxon>Sphaerotilaceae</taxon>
        <taxon>Rubrivivax</taxon>
    </lineage>
</organism>
<evidence type="ECO:0000256" key="3">
    <source>
        <dbReference type="ARBA" id="ARBA00015716"/>
    </source>
</evidence>
<reference evidence="6" key="1">
    <citation type="submission" date="2017-08" db="EMBL/GenBank/DDBJ databases">
        <authorList>
            <person name="Imhoff J.F."/>
            <person name="Rahn T."/>
            <person name="Kuenzel S."/>
            <person name="Neulinger S.C."/>
        </authorList>
    </citation>
    <scope>NUCLEOTIDE SEQUENCE</scope>
    <source>
        <strain evidence="6">IM 151</strain>
    </source>
</reference>
<keyword evidence="4" id="KW-0690">Ribosome biogenesis</keyword>
<dbReference type="EMBL" id="NRRU01000048">
    <property type="protein sequence ID" value="MBK1713830.1"/>
    <property type="molecule type" value="Genomic_DNA"/>
</dbReference>
<comment type="caution">
    <text evidence="6">The sequence shown here is derived from an EMBL/GenBank/DDBJ whole genome shotgun (WGS) entry which is preliminary data.</text>
</comment>
<protein>
    <recommendedName>
        <fullName evidence="3">Large ribosomal RNA subunit accumulation protein YceD</fullName>
    </recommendedName>
    <alternativeName>
        <fullName evidence="5">23S rRNA accumulation protein YceD</fullName>
    </alternativeName>
</protein>